<dbReference type="SUPFAM" id="SSF63491">
    <property type="entry name" value="BAG domain"/>
    <property type="match status" value="1"/>
</dbReference>
<evidence type="ECO:0000256" key="1">
    <source>
        <dbReference type="SAM" id="MobiDB-lite"/>
    </source>
</evidence>
<feature type="domain" description="BAG" evidence="2">
    <location>
        <begin position="240"/>
        <end position="295"/>
    </location>
</feature>
<evidence type="ECO:0000313" key="4">
    <source>
        <dbReference type="Proteomes" id="UP000318582"/>
    </source>
</evidence>
<proteinExistence type="predicted"/>
<comment type="caution">
    <text evidence="3">The sequence shown here is derived from an EMBL/GenBank/DDBJ whole genome shotgun (WGS) entry which is preliminary data.</text>
</comment>
<dbReference type="Pfam" id="PF02179">
    <property type="entry name" value="BAG"/>
    <property type="match status" value="1"/>
</dbReference>
<feature type="compositionally biased region" description="Basic residues" evidence="1">
    <location>
        <begin position="168"/>
        <end position="179"/>
    </location>
</feature>
<feature type="compositionally biased region" description="Low complexity" evidence="1">
    <location>
        <begin position="156"/>
        <end position="167"/>
    </location>
</feature>
<gene>
    <name evidence="3" type="ORF">PhCBS80983_g05379</name>
</gene>
<evidence type="ECO:0000259" key="2">
    <source>
        <dbReference type="PROSITE" id="PS51035"/>
    </source>
</evidence>
<dbReference type="SMART" id="SM00264">
    <property type="entry name" value="BAG"/>
    <property type="match status" value="1"/>
</dbReference>
<dbReference type="Proteomes" id="UP000318582">
    <property type="component" value="Unassembled WGS sequence"/>
</dbReference>
<dbReference type="InterPro" id="IPR003103">
    <property type="entry name" value="BAG_domain"/>
</dbReference>
<feature type="region of interest" description="Disordered" evidence="1">
    <location>
        <begin position="130"/>
        <end position="196"/>
    </location>
</feature>
<dbReference type="GO" id="GO:0051087">
    <property type="term" value="F:protein-folding chaperone binding"/>
    <property type="evidence" value="ECO:0007669"/>
    <property type="project" value="InterPro"/>
</dbReference>
<accession>A0A507DUD0</accession>
<evidence type="ECO:0000313" key="3">
    <source>
        <dbReference type="EMBL" id="TPX55364.1"/>
    </source>
</evidence>
<dbReference type="PROSITE" id="PS51035">
    <property type="entry name" value="BAG"/>
    <property type="match status" value="1"/>
</dbReference>
<dbReference type="InterPro" id="IPR036533">
    <property type="entry name" value="BAG_dom_sf"/>
</dbReference>
<name>A0A507DUD0_9FUNG</name>
<protein>
    <recommendedName>
        <fullName evidence="2">BAG domain-containing protein</fullName>
    </recommendedName>
</protein>
<reference evidence="3 4" key="1">
    <citation type="journal article" date="2019" name="Sci. Rep.">
        <title>Comparative genomics of chytrid fungi reveal insights into the obligate biotrophic and pathogenic lifestyle of Synchytrium endobioticum.</title>
        <authorList>
            <person name="van de Vossenberg B.T.L.H."/>
            <person name="Warris S."/>
            <person name="Nguyen H.D.T."/>
            <person name="van Gent-Pelzer M.P.E."/>
            <person name="Joly D.L."/>
            <person name="van de Geest H.C."/>
            <person name="Bonants P.J.M."/>
            <person name="Smith D.S."/>
            <person name="Levesque C.A."/>
            <person name="van der Lee T.A.J."/>
        </authorList>
    </citation>
    <scope>NUCLEOTIDE SEQUENCE [LARGE SCALE GENOMIC DNA]</scope>
    <source>
        <strain evidence="3 4">CBS 809.83</strain>
    </source>
</reference>
<organism evidence="3 4">
    <name type="scientific">Powellomyces hirtus</name>
    <dbReference type="NCBI Taxonomy" id="109895"/>
    <lineage>
        <taxon>Eukaryota</taxon>
        <taxon>Fungi</taxon>
        <taxon>Fungi incertae sedis</taxon>
        <taxon>Chytridiomycota</taxon>
        <taxon>Chytridiomycota incertae sedis</taxon>
        <taxon>Chytridiomycetes</taxon>
        <taxon>Spizellomycetales</taxon>
        <taxon>Powellomycetaceae</taxon>
        <taxon>Powellomyces</taxon>
    </lineage>
</organism>
<keyword evidence="4" id="KW-1185">Reference proteome</keyword>
<dbReference type="EMBL" id="QEAQ01000113">
    <property type="protein sequence ID" value="TPX55364.1"/>
    <property type="molecule type" value="Genomic_DNA"/>
</dbReference>
<sequence>MSVIVNWKGQRFDVPFNEDVQRAAKAGDKSTHAWAKRATLGDLLNKCAQGSKVPKENIKLLHGGGVPFVEELEGLPETWWDSALRSWGTWLNGGGSSERISGSFALMKDLTAPLSSYGIRTGSKIMMIGDNASAPLQPPQPQPTKRSRPEQTNAKSSRPFSQPQPHSHSSHTHHNHHHPTPSPPPSAHPPQEDGGPEEVLIATIDSHLSHVAETALPLVHDYCAQAASYIDTATPESTPPKQLRDLHAKAAEVLLQRLLKLDGVMCEPHMDRARAKRKEAVKYIQGQLDKIDALKEKVRDAAANAGPSL</sequence>
<dbReference type="AlphaFoldDB" id="A0A507DUD0"/>
<dbReference type="Gene3D" id="1.20.58.120">
    <property type="entry name" value="BAG domain"/>
    <property type="match status" value="1"/>
</dbReference>
<dbReference type="Gene3D" id="3.10.20.90">
    <property type="entry name" value="Phosphatidylinositol 3-kinase Catalytic Subunit, Chain A, domain 1"/>
    <property type="match status" value="1"/>
</dbReference>